<dbReference type="KEGG" id="mbrn:90967598"/>
<sequence length="49" mass="5810">METVEHIGKVLSFIFKKIMELGKKLVRWLGYLFEWGNIKDTRDSILNIV</sequence>
<evidence type="ECO:0000313" key="1">
    <source>
        <dbReference type="EMBL" id="QLI67020.1"/>
    </source>
</evidence>
<gene>
    <name evidence="1" type="ORF">G6M90_00g032500</name>
</gene>
<dbReference type="GeneID" id="90967598"/>
<proteinExistence type="predicted"/>
<organism evidence="1 2">
    <name type="scientific">Metarhizium brunneum</name>
    <dbReference type="NCBI Taxonomy" id="500148"/>
    <lineage>
        <taxon>Eukaryota</taxon>
        <taxon>Fungi</taxon>
        <taxon>Dikarya</taxon>
        <taxon>Ascomycota</taxon>
        <taxon>Pezizomycotina</taxon>
        <taxon>Sordariomycetes</taxon>
        <taxon>Hypocreomycetidae</taxon>
        <taxon>Hypocreales</taxon>
        <taxon>Clavicipitaceae</taxon>
        <taxon>Metarhizium</taxon>
    </lineage>
</organism>
<keyword evidence="2" id="KW-1185">Reference proteome</keyword>
<dbReference type="OrthoDB" id="3235083at2759"/>
<reference evidence="1 2" key="1">
    <citation type="submission" date="2020-07" db="EMBL/GenBank/DDBJ databases">
        <title>Telomere length de novo assembly of all 7 chromosomes of the fungus, Metarhizium brunneum, using a novel assembly pipeline.</title>
        <authorList>
            <person name="Saud z."/>
            <person name="Kortsinoglou A."/>
            <person name="Kouvelis V.N."/>
            <person name="Butt T.M."/>
        </authorList>
    </citation>
    <scope>NUCLEOTIDE SEQUENCE [LARGE SCALE GENOMIC DNA]</scope>
    <source>
        <strain evidence="1 2">4556</strain>
    </source>
</reference>
<dbReference type="AlphaFoldDB" id="A0A7D5YNV9"/>
<name>A0A7D5YNV9_9HYPO</name>
<accession>A0A7D5YNV9</accession>
<dbReference type="EMBL" id="CP058933">
    <property type="protein sequence ID" value="QLI67020.1"/>
    <property type="molecule type" value="Genomic_DNA"/>
</dbReference>
<evidence type="ECO:0000313" key="2">
    <source>
        <dbReference type="Proteomes" id="UP000510686"/>
    </source>
</evidence>
<dbReference type="RefSeq" id="XP_065986284.1">
    <property type="nucleotide sequence ID" value="XM_066130111.1"/>
</dbReference>
<protein>
    <submittedName>
        <fullName evidence="1">Uncharacterized protein</fullName>
    </submittedName>
</protein>
<dbReference type="Proteomes" id="UP000510686">
    <property type="component" value="Chromosome 2"/>
</dbReference>